<dbReference type="Proteomes" id="UP000575083">
    <property type="component" value="Unassembled WGS sequence"/>
</dbReference>
<dbReference type="AlphaFoldDB" id="A0A7X0PHM1"/>
<name>A0A7X0PHM1_9BURK</name>
<dbReference type="EMBL" id="JACHLK010000011">
    <property type="protein sequence ID" value="MBB6562137.1"/>
    <property type="molecule type" value="Genomic_DNA"/>
</dbReference>
<evidence type="ECO:0000313" key="2">
    <source>
        <dbReference type="Proteomes" id="UP000575083"/>
    </source>
</evidence>
<proteinExistence type="predicted"/>
<accession>A0A7X0PHM1</accession>
<reference evidence="1 2" key="1">
    <citation type="submission" date="2020-08" db="EMBL/GenBank/DDBJ databases">
        <title>Functional genomics of gut bacteria from endangered species of beetles.</title>
        <authorList>
            <person name="Carlos-Shanley C."/>
        </authorList>
    </citation>
    <scope>NUCLEOTIDE SEQUENCE [LARGE SCALE GENOMIC DNA]</scope>
    <source>
        <strain evidence="1 2">S00198</strain>
    </source>
</reference>
<evidence type="ECO:0000313" key="1">
    <source>
        <dbReference type="EMBL" id="MBB6562137.1"/>
    </source>
</evidence>
<keyword evidence="2" id="KW-1185">Reference proteome</keyword>
<protein>
    <submittedName>
        <fullName evidence="1">Uncharacterized protein</fullName>
    </submittedName>
</protein>
<comment type="caution">
    <text evidence="1">The sequence shown here is derived from an EMBL/GenBank/DDBJ whole genome shotgun (WGS) entry which is preliminary data.</text>
</comment>
<sequence length="145" mass="15726">MHLLVPDDFSNLGGAHQKALQGFTLLAEDEKGALVRLDEDLAGHAPVRAGAVLCAAWSRDRGFLRAIRPASDADRLQRFRRPHHLDGLTVDCCGAPASYLSIYDEGSGAFFDLGVPPESARAIAQGPLVYFFMCTRCNQASTRPL</sequence>
<gene>
    <name evidence="1" type="ORF">HNP48_004846</name>
</gene>
<dbReference type="RefSeq" id="WP_184861858.1">
    <property type="nucleotide sequence ID" value="NZ_JACHLK010000011.1"/>
</dbReference>
<organism evidence="1 2">
    <name type="scientific">Acidovorax soli</name>
    <dbReference type="NCBI Taxonomy" id="592050"/>
    <lineage>
        <taxon>Bacteria</taxon>
        <taxon>Pseudomonadati</taxon>
        <taxon>Pseudomonadota</taxon>
        <taxon>Betaproteobacteria</taxon>
        <taxon>Burkholderiales</taxon>
        <taxon>Comamonadaceae</taxon>
        <taxon>Acidovorax</taxon>
    </lineage>
</organism>